<name>A0A8H6L8E2_9LECA</name>
<organism evidence="2 3">
    <name type="scientific">Letharia columbiana</name>
    <dbReference type="NCBI Taxonomy" id="112416"/>
    <lineage>
        <taxon>Eukaryota</taxon>
        <taxon>Fungi</taxon>
        <taxon>Dikarya</taxon>
        <taxon>Ascomycota</taxon>
        <taxon>Pezizomycotina</taxon>
        <taxon>Lecanoromycetes</taxon>
        <taxon>OSLEUM clade</taxon>
        <taxon>Lecanoromycetidae</taxon>
        <taxon>Lecanorales</taxon>
        <taxon>Lecanorineae</taxon>
        <taxon>Parmeliaceae</taxon>
        <taxon>Letharia</taxon>
    </lineage>
</organism>
<keyword evidence="3" id="KW-1185">Reference proteome</keyword>
<dbReference type="GeneID" id="59284286"/>
<evidence type="ECO:0000313" key="2">
    <source>
        <dbReference type="EMBL" id="KAF6239352.1"/>
    </source>
</evidence>
<evidence type="ECO:0000313" key="3">
    <source>
        <dbReference type="Proteomes" id="UP000578531"/>
    </source>
</evidence>
<gene>
    <name evidence="2" type="ORF">HO173_002614</name>
</gene>
<dbReference type="EMBL" id="JACCJC010000006">
    <property type="protein sequence ID" value="KAF6239352.1"/>
    <property type="molecule type" value="Genomic_DNA"/>
</dbReference>
<feature type="region of interest" description="Disordered" evidence="1">
    <location>
        <begin position="61"/>
        <end position="82"/>
    </location>
</feature>
<accession>A0A8H6L8E2</accession>
<comment type="caution">
    <text evidence="2">The sequence shown here is derived from an EMBL/GenBank/DDBJ whole genome shotgun (WGS) entry which is preliminary data.</text>
</comment>
<dbReference type="Proteomes" id="UP000578531">
    <property type="component" value="Unassembled WGS sequence"/>
</dbReference>
<dbReference type="AlphaFoldDB" id="A0A8H6L8E2"/>
<proteinExistence type="predicted"/>
<dbReference type="RefSeq" id="XP_037168639.1">
    <property type="nucleotide sequence ID" value="XM_037304546.1"/>
</dbReference>
<reference evidence="2 3" key="1">
    <citation type="journal article" date="2020" name="Genomics">
        <title>Complete, high-quality genomes from long-read metagenomic sequencing of two wolf lichen thalli reveals enigmatic genome architecture.</title>
        <authorList>
            <person name="McKenzie S.K."/>
            <person name="Walston R.F."/>
            <person name="Allen J.L."/>
        </authorList>
    </citation>
    <scope>NUCLEOTIDE SEQUENCE [LARGE SCALE GENOMIC DNA]</scope>
    <source>
        <strain evidence="2">WasteWater2</strain>
    </source>
</reference>
<protein>
    <submittedName>
        <fullName evidence="2">Uncharacterized protein</fullName>
    </submittedName>
</protein>
<evidence type="ECO:0000256" key="1">
    <source>
        <dbReference type="SAM" id="MobiDB-lite"/>
    </source>
</evidence>
<sequence>MDIQRSGYSGGLIRGKVHVNEVDRGFVSGDVLHGEEIGWIDVVVVVEARADLRKVKEAKERVEGVNRDEGKTEGGRMLVEAK</sequence>